<dbReference type="SUPFAM" id="SSF53474">
    <property type="entry name" value="alpha/beta-Hydrolases"/>
    <property type="match status" value="1"/>
</dbReference>
<feature type="domain" description="Lipase" evidence="5">
    <location>
        <begin position="46"/>
        <end position="314"/>
    </location>
</feature>
<dbReference type="Gene3D" id="3.40.50.1820">
    <property type="entry name" value="alpha/beta hydrolase"/>
    <property type="match status" value="1"/>
</dbReference>
<keyword evidence="6" id="KW-1185">Reference proteome</keyword>
<organism evidence="6 7">
    <name type="scientific">Sipha flava</name>
    <name type="common">yellow sugarcane aphid</name>
    <dbReference type="NCBI Taxonomy" id="143950"/>
    <lineage>
        <taxon>Eukaryota</taxon>
        <taxon>Metazoa</taxon>
        <taxon>Ecdysozoa</taxon>
        <taxon>Arthropoda</taxon>
        <taxon>Hexapoda</taxon>
        <taxon>Insecta</taxon>
        <taxon>Pterygota</taxon>
        <taxon>Neoptera</taxon>
        <taxon>Paraneoptera</taxon>
        <taxon>Hemiptera</taxon>
        <taxon>Sternorrhyncha</taxon>
        <taxon>Aphidomorpha</taxon>
        <taxon>Aphidoidea</taxon>
        <taxon>Aphididae</taxon>
        <taxon>Sipha</taxon>
    </lineage>
</organism>
<dbReference type="RefSeq" id="XP_025420267.1">
    <property type="nucleotide sequence ID" value="XM_025564482.1"/>
</dbReference>
<name>A0A8B8GC20_9HEMI</name>
<evidence type="ECO:0000256" key="3">
    <source>
        <dbReference type="ARBA" id="ARBA00022525"/>
    </source>
</evidence>
<dbReference type="InterPro" id="IPR000734">
    <property type="entry name" value="TAG_lipase"/>
</dbReference>
<dbReference type="OrthoDB" id="199913at2759"/>
<dbReference type="InterPro" id="IPR013818">
    <property type="entry name" value="Lipase"/>
</dbReference>
<sequence length="323" mass="37676">MVPKYINEFCMGLNFYYWTLESGLGEDDQKKTFAYKINLDNLSLIKNVWKIDKQLIVVTHGYISMYDDQGAYSIKNTYAFNYPDQYNIITLGWIVEYHQFLDVLRDCEHVGHALSHFLIKLVKLKLIMPSNIHMIGHNLGAHVLGACGANFYELTDMKIGRITGLNPKGPISIYPWEKWNYLKKTLQKDDAEFVDLIHTAKAKIFPSTTGHVVFYPNGGKTCQPGCEYEIDDYNYDLLNKKKISELFCSDARSYEFYKDSIIYKSAFVSELYNPKTKILIKYENKPVKSNRMGHYVNKEKHGNFYLNTEEKSPFDFQWYIPRG</sequence>
<dbReference type="PANTHER" id="PTHR11610">
    <property type="entry name" value="LIPASE"/>
    <property type="match status" value="1"/>
</dbReference>
<dbReference type="Proteomes" id="UP000694846">
    <property type="component" value="Unplaced"/>
</dbReference>
<accession>A0A8B8GC20</accession>
<reference evidence="7" key="1">
    <citation type="submission" date="2025-08" db="UniProtKB">
        <authorList>
            <consortium name="RefSeq"/>
        </authorList>
    </citation>
    <scope>IDENTIFICATION</scope>
    <source>
        <tissue evidence="7">Whole body</tissue>
    </source>
</reference>
<evidence type="ECO:0000259" key="5">
    <source>
        <dbReference type="Pfam" id="PF00151"/>
    </source>
</evidence>
<dbReference type="Pfam" id="PF00151">
    <property type="entry name" value="Lipase"/>
    <property type="match status" value="1"/>
</dbReference>
<dbReference type="PRINTS" id="PR00821">
    <property type="entry name" value="TAGLIPASE"/>
</dbReference>
<dbReference type="GeneID" id="112690466"/>
<protein>
    <submittedName>
        <fullName evidence="7">Pancreatic lipase-related protein 3-like</fullName>
    </submittedName>
</protein>
<dbReference type="GO" id="GO:0005615">
    <property type="term" value="C:extracellular space"/>
    <property type="evidence" value="ECO:0007669"/>
    <property type="project" value="TreeGrafter"/>
</dbReference>
<comment type="similarity">
    <text evidence="2 4">Belongs to the AB hydrolase superfamily. Lipase family.</text>
</comment>
<dbReference type="GO" id="GO:0016298">
    <property type="term" value="F:lipase activity"/>
    <property type="evidence" value="ECO:0007669"/>
    <property type="project" value="InterPro"/>
</dbReference>
<dbReference type="AlphaFoldDB" id="A0A8B8GC20"/>
<dbReference type="PANTHER" id="PTHR11610:SF173">
    <property type="entry name" value="LIPASE DOMAIN-CONTAINING PROTEIN-RELATED"/>
    <property type="match status" value="1"/>
</dbReference>
<dbReference type="GO" id="GO:0016042">
    <property type="term" value="P:lipid catabolic process"/>
    <property type="evidence" value="ECO:0007669"/>
    <property type="project" value="TreeGrafter"/>
</dbReference>
<keyword evidence="3" id="KW-0964">Secreted</keyword>
<dbReference type="GO" id="GO:0017171">
    <property type="term" value="F:serine hydrolase activity"/>
    <property type="evidence" value="ECO:0007669"/>
    <property type="project" value="TreeGrafter"/>
</dbReference>
<gene>
    <name evidence="7" type="primary">LOC112690466</name>
</gene>
<evidence type="ECO:0000313" key="6">
    <source>
        <dbReference type="Proteomes" id="UP000694846"/>
    </source>
</evidence>
<dbReference type="InterPro" id="IPR029058">
    <property type="entry name" value="AB_hydrolase_fold"/>
</dbReference>
<evidence type="ECO:0000313" key="7">
    <source>
        <dbReference type="RefSeq" id="XP_025420267.1"/>
    </source>
</evidence>
<comment type="subcellular location">
    <subcellularLocation>
        <location evidence="1">Secreted</location>
    </subcellularLocation>
</comment>
<proteinExistence type="inferred from homology"/>
<evidence type="ECO:0000256" key="2">
    <source>
        <dbReference type="ARBA" id="ARBA00010701"/>
    </source>
</evidence>
<evidence type="ECO:0000256" key="1">
    <source>
        <dbReference type="ARBA" id="ARBA00004613"/>
    </source>
</evidence>
<evidence type="ECO:0000256" key="4">
    <source>
        <dbReference type="RuleBase" id="RU004262"/>
    </source>
</evidence>